<dbReference type="InterPro" id="IPR036291">
    <property type="entry name" value="NAD(P)-bd_dom_sf"/>
</dbReference>
<evidence type="ECO:0000256" key="1">
    <source>
        <dbReference type="ARBA" id="ARBA00023002"/>
    </source>
</evidence>
<keyword evidence="3" id="KW-0472">Membrane</keyword>
<comment type="caution">
    <text evidence="4">The sequence shown here is derived from an EMBL/GenBank/DDBJ whole genome shotgun (WGS) entry which is preliminary data.</text>
</comment>
<feature type="transmembrane region" description="Helical" evidence="3">
    <location>
        <begin position="36"/>
        <end position="57"/>
    </location>
</feature>
<dbReference type="PRINTS" id="PR00081">
    <property type="entry name" value="GDHRDH"/>
</dbReference>
<evidence type="ECO:0000256" key="2">
    <source>
        <dbReference type="RuleBase" id="RU000363"/>
    </source>
</evidence>
<dbReference type="PANTHER" id="PTHR43157:SF31">
    <property type="entry name" value="PHOSPHATIDYLINOSITOL-GLYCAN BIOSYNTHESIS CLASS F PROTEIN"/>
    <property type="match status" value="1"/>
</dbReference>
<keyword evidence="3" id="KW-1133">Transmembrane helix</keyword>
<evidence type="ECO:0000256" key="3">
    <source>
        <dbReference type="SAM" id="Phobius"/>
    </source>
</evidence>
<sequence>MLRSSCSATKSNESAARLRIDDVYLSFTKKRIRKDAGMLLFILGSTLAVVIGALALVNKKLLKIAMDSLQLHLKYNVVAVKDMFWDNVQAGSNKTELPKIPGRVAIVTGGSRGIGTEVVRMLLQCDVEVVIACRRTSAGEKAVESIRKCGVTSGKANVMELDNSSLDSVRKFIEEFKNNYQKLDILVNNAGIMFTPYGETKDGFEEQYGVNYLSHFLLTVSLIPLLKNAGTADCCARVVNVSSCAHLLGDINFEDVNHKGYFVTGAAYAQSKLAQLLFTKSLTRLFEKKKVHVVANAVHPGIVNTELFDHSYMKYFKLFRQLLFKSPTQGATPIVFAAVSPKIEGKSGMYIANCLDSPVNPLANDEALQDRLFEISLKQVKLQNTAGIWMSISPSENWYLRYLISMIDHTHSVDHGK</sequence>
<dbReference type="PRINTS" id="PR00080">
    <property type="entry name" value="SDRFAMILY"/>
</dbReference>
<gene>
    <name evidence="4" type="ORF">TSAR_007491</name>
</gene>
<dbReference type="AlphaFoldDB" id="A0A232EN88"/>
<reference evidence="4 5" key="1">
    <citation type="journal article" date="2017" name="Curr. Biol.">
        <title>The Evolution of Venom by Co-option of Single-Copy Genes.</title>
        <authorList>
            <person name="Martinson E.O."/>
            <person name="Mrinalini"/>
            <person name="Kelkar Y.D."/>
            <person name="Chang C.H."/>
            <person name="Werren J.H."/>
        </authorList>
    </citation>
    <scope>NUCLEOTIDE SEQUENCE [LARGE SCALE GENOMIC DNA]</scope>
    <source>
        <strain evidence="4 5">Alberta</strain>
        <tissue evidence="4">Whole body</tissue>
    </source>
</reference>
<dbReference type="Pfam" id="PF00106">
    <property type="entry name" value="adh_short"/>
    <property type="match status" value="1"/>
</dbReference>
<dbReference type="Proteomes" id="UP000215335">
    <property type="component" value="Unassembled WGS sequence"/>
</dbReference>
<dbReference type="PANTHER" id="PTHR43157">
    <property type="entry name" value="PHOSPHATIDYLINOSITOL-GLYCAN BIOSYNTHESIS CLASS F PROTEIN-RELATED"/>
    <property type="match status" value="1"/>
</dbReference>
<evidence type="ECO:0000313" key="5">
    <source>
        <dbReference type="Proteomes" id="UP000215335"/>
    </source>
</evidence>
<evidence type="ECO:0000313" key="4">
    <source>
        <dbReference type="EMBL" id="OXU19796.1"/>
    </source>
</evidence>
<dbReference type="GO" id="GO:0016491">
    <property type="term" value="F:oxidoreductase activity"/>
    <property type="evidence" value="ECO:0007669"/>
    <property type="project" value="UniProtKB-KW"/>
</dbReference>
<accession>A0A232EN88</accession>
<organism evidence="4 5">
    <name type="scientific">Trichomalopsis sarcophagae</name>
    <dbReference type="NCBI Taxonomy" id="543379"/>
    <lineage>
        <taxon>Eukaryota</taxon>
        <taxon>Metazoa</taxon>
        <taxon>Ecdysozoa</taxon>
        <taxon>Arthropoda</taxon>
        <taxon>Hexapoda</taxon>
        <taxon>Insecta</taxon>
        <taxon>Pterygota</taxon>
        <taxon>Neoptera</taxon>
        <taxon>Endopterygota</taxon>
        <taxon>Hymenoptera</taxon>
        <taxon>Apocrita</taxon>
        <taxon>Proctotrupomorpha</taxon>
        <taxon>Chalcidoidea</taxon>
        <taxon>Pteromalidae</taxon>
        <taxon>Pteromalinae</taxon>
        <taxon>Trichomalopsis</taxon>
    </lineage>
</organism>
<dbReference type="SUPFAM" id="SSF51735">
    <property type="entry name" value="NAD(P)-binding Rossmann-fold domains"/>
    <property type="match status" value="1"/>
</dbReference>
<dbReference type="Gene3D" id="3.40.50.720">
    <property type="entry name" value="NAD(P)-binding Rossmann-like Domain"/>
    <property type="match status" value="1"/>
</dbReference>
<dbReference type="InterPro" id="IPR002347">
    <property type="entry name" value="SDR_fam"/>
</dbReference>
<dbReference type="OrthoDB" id="191139at2759"/>
<keyword evidence="5" id="KW-1185">Reference proteome</keyword>
<protein>
    <submittedName>
        <fullName evidence="4">Uncharacterized protein</fullName>
    </submittedName>
</protein>
<name>A0A232EN88_9HYME</name>
<proteinExistence type="inferred from homology"/>
<dbReference type="STRING" id="543379.A0A232EN88"/>
<keyword evidence="3" id="KW-0812">Transmembrane</keyword>
<dbReference type="CDD" id="cd05327">
    <property type="entry name" value="retinol-DH_like_SDR_c_like"/>
    <property type="match status" value="1"/>
</dbReference>
<dbReference type="EMBL" id="NNAY01003205">
    <property type="protein sequence ID" value="OXU19796.1"/>
    <property type="molecule type" value="Genomic_DNA"/>
</dbReference>
<comment type="similarity">
    <text evidence="2">Belongs to the short-chain dehydrogenases/reductases (SDR) family.</text>
</comment>
<keyword evidence="1" id="KW-0560">Oxidoreductase</keyword>